<dbReference type="InterPro" id="IPR050382">
    <property type="entry name" value="MFS_Na/Anion_cotransporter"/>
</dbReference>
<reference evidence="11" key="2">
    <citation type="journal article" date="2017" name="Nat. Plants">
        <title>The Aegilops tauschii genome reveals multiple impacts of transposons.</title>
        <authorList>
            <person name="Zhao G."/>
            <person name="Zou C."/>
            <person name="Li K."/>
            <person name="Wang K."/>
            <person name="Li T."/>
            <person name="Gao L."/>
            <person name="Zhang X."/>
            <person name="Wang H."/>
            <person name="Yang Z."/>
            <person name="Liu X."/>
            <person name="Jiang W."/>
            <person name="Mao L."/>
            <person name="Kong X."/>
            <person name="Jiao Y."/>
            <person name="Jia J."/>
        </authorList>
    </citation>
    <scope>NUCLEOTIDE SEQUENCE [LARGE SCALE GENOMIC DNA]</scope>
    <source>
        <strain evidence="11">cv. AL8/78</strain>
    </source>
</reference>
<keyword evidence="11" id="KW-1185">Reference proteome</keyword>
<evidence type="ECO:0000313" key="11">
    <source>
        <dbReference type="Proteomes" id="UP000015105"/>
    </source>
</evidence>
<comment type="similarity">
    <text evidence="6">Belongs to the major facilitator superfamily. Sodium/anion cotransporter (TC 2.A.1.14) family.</text>
</comment>
<evidence type="ECO:0000256" key="6">
    <source>
        <dbReference type="ARBA" id="ARBA00024362"/>
    </source>
</evidence>
<name>A0A453LLK6_AEGTS</name>
<dbReference type="Gramene" id="AET5Gv20831000.12">
    <property type="protein sequence ID" value="AET5Gv20831000.12"/>
    <property type="gene ID" value="AET5Gv20831000"/>
</dbReference>
<organism evidence="10 11">
    <name type="scientific">Aegilops tauschii subsp. strangulata</name>
    <name type="common">Goatgrass</name>
    <dbReference type="NCBI Taxonomy" id="200361"/>
    <lineage>
        <taxon>Eukaryota</taxon>
        <taxon>Viridiplantae</taxon>
        <taxon>Streptophyta</taxon>
        <taxon>Embryophyta</taxon>
        <taxon>Tracheophyta</taxon>
        <taxon>Spermatophyta</taxon>
        <taxon>Magnoliopsida</taxon>
        <taxon>Liliopsida</taxon>
        <taxon>Poales</taxon>
        <taxon>Poaceae</taxon>
        <taxon>BOP clade</taxon>
        <taxon>Pooideae</taxon>
        <taxon>Triticodae</taxon>
        <taxon>Triticeae</taxon>
        <taxon>Triticinae</taxon>
        <taxon>Aegilops</taxon>
    </lineage>
</organism>
<feature type="transmembrane region" description="Helical" evidence="8">
    <location>
        <begin position="182"/>
        <end position="204"/>
    </location>
</feature>
<evidence type="ECO:0000256" key="3">
    <source>
        <dbReference type="ARBA" id="ARBA00022989"/>
    </source>
</evidence>
<dbReference type="InterPro" id="IPR036259">
    <property type="entry name" value="MFS_trans_sf"/>
</dbReference>
<keyword evidence="3 8" id="KW-1133">Transmembrane helix</keyword>
<proteinExistence type="inferred from homology"/>
<dbReference type="Proteomes" id="UP000015105">
    <property type="component" value="Chromosome 5D"/>
</dbReference>
<dbReference type="InterPro" id="IPR011701">
    <property type="entry name" value="MFS"/>
</dbReference>
<evidence type="ECO:0000256" key="4">
    <source>
        <dbReference type="ARBA" id="ARBA00023136"/>
    </source>
</evidence>
<evidence type="ECO:0000313" key="10">
    <source>
        <dbReference type="EnsemblPlants" id="AET5Gv20831000.12"/>
    </source>
</evidence>
<dbReference type="InterPro" id="IPR020846">
    <property type="entry name" value="MFS_dom"/>
</dbReference>
<evidence type="ECO:0000259" key="9">
    <source>
        <dbReference type="PROSITE" id="PS50850"/>
    </source>
</evidence>
<reference evidence="10" key="5">
    <citation type="journal article" date="2021" name="G3 (Bethesda)">
        <title>Aegilops tauschii genome assembly Aet v5.0 features greater sequence contiguity and improved annotation.</title>
        <authorList>
            <person name="Wang L."/>
            <person name="Zhu T."/>
            <person name="Rodriguez J.C."/>
            <person name="Deal K.R."/>
            <person name="Dubcovsky J."/>
            <person name="McGuire P.E."/>
            <person name="Lux T."/>
            <person name="Spannagl M."/>
            <person name="Mayer K.F.X."/>
            <person name="Baldrich P."/>
            <person name="Meyers B.C."/>
            <person name="Huo N."/>
            <person name="Gu Y.Q."/>
            <person name="Zhou H."/>
            <person name="Devos K.M."/>
            <person name="Bennetzen J.L."/>
            <person name="Unver T."/>
            <person name="Budak H."/>
            <person name="Gulick P.J."/>
            <person name="Galiba G."/>
            <person name="Kalapos B."/>
            <person name="Nelson D.R."/>
            <person name="Li P."/>
            <person name="You F.M."/>
            <person name="Luo M.C."/>
            <person name="Dvorak J."/>
        </authorList>
    </citation>
    <scope>NUCLEOTIDE SEQUENCE [LARGE SCALE GENOMIC DNA]</scope>
    <source>
        <strain evidence="10">cv. AL8/78</strain>
    </source>
</reference>
<reference evidence="10" key="3">
    <citation type="journal article" date="2017" name="Nature">
        <title>Genome sequence of the progenitor of the wheat D genome Aegilops tauschii.</title>
        <authorList>
            <person name="Luo M.C."/>
            <person name="Gu Y.Q."/>
            <person name="Puiu D."/>
            <person name="Wang H."/>
            <person name="Twardziok S.O."/>
            <person name="Deal K.R."/>
            <person name="Huo N."/>
            <person name="Zhu T."/>
            <person name="Wang L."/>
            <person name="Wang Y."/>
            <person name="McGuire P.E."/>
            <person name="Liu S."/>
            <person name="Long H."/>
            <person name="Ramasamy R.K."/>
            <person name="Rodriguez J.C."/>
            <person name="Van S.L."/>
            <person name="Yuan L."/>
            <person name="Wang Z."/>
            <person name="Xia Z."/>
            <person name="Xiao L."/>
            <person name="Anderson O.D."/>
            <person name="Ouyang S."/>
            <person name="Liang Y."/>
            <person name="Zimin A.V."/>
            <person name="Pertea G."/>
            <person name="Qi P."/>
            <person name="Bennetzen J.L."/>
            <person name="Dai X."/>
            <person name="Dawson M.W."/>
            <person name="Muller H.G."/>
            <person name="Kugler K."/>
            <person name="Rivarola-Duarte L."/>
            <person name="Spannagl M."/>
            <person name="Mayer K.F.X."/>
            <person name="Lu F.H."/>
            <person name="Bevan M.W."/>
            <person name="Leroy P."/>
            <person name="Li P."/>
            <person name="You F.M."/>
            <person name="Sun Q."/>
            <person name="Liu Z."/>
            <person name="Lyons E."/>
            <person name="Wicker T."/>
            <person name="Salzberg S.L."/>
            <person name="Devos K.M."/>
            <person name="Dvorak J."/>
        </authorList>
    </citation>
    <scope>NUCLEOTIDE SEQUENCE [LARGE SCALE GENOMIC DNA]</scope>
    <source>
        <strain evidence="10">cv. AL8/78</strain>
    </source>
</reference>
<dbReference type="AlphaFoldDB" id="A0A453LLK6"/>
<keyword evidence="4 8" id="KW-0472">Membrane</keyword>
<protein>
    <recommendedName>
        <fullName evidence="9">Major facilitator superfamily (MFS) profile domain-containing protein</fullName>
    </recommendedName>
</protein>
<comment type="function">
    <text evidence="5">Probable anion transporter.</text>
</comment>
<dbReference type="Pfam" id="PF07690">
    <property type="entry name" value="MFS_1"/>
    <property type="match status" value="1"/>
</dbReference>
<dbReference type="GO" id="GO:0022857">
    <property type="term" value="F:transmembrane transporter activity"/>
    <property type="evidence" value="ECO:0007669"/>
    <property type="project" value="InterPro"/>
</dbReference>
<evidence type="ECO:0000256" key="8">
    <source>
        <dbReference type="SAM" id="Phobius"/>
    </source>
</evidence>
<dbReference type="PROSITE" id="PS50850">
    <property type="entry name" value="MFS"/>
    <property type="match status" value="1"/>
</dbReference>
<accession>A0A453LLK6</accession>
<dbReference type="GO" id="GO:0016020">
    <property type="term" value="C:membrane"/>
    <property type="evidence" value="ECO:0007669"/>
    <property type="project" value="UniProtKB-SubCell"/>
</dbReference>
<evidence type="ECO:0000256" key="2">
    <source>
        <dbReference type="ARBA" id="ARBA00022692"/>
    </source>
</evidence>
<feature type="domain" description="Major facilitator superfamily (MFS) profile" evidence="9">
    <location>
        <begin position="111"/>
        <end position="221"/>
    </location>
</feature>
<dbReference type="SUPFAM" id="SSF103473">
    <property type="entry name" value="MFS general substrate transporter"/>
    <property type="match status" value="1"/>
</dbReference>
<dbReference type="PANTHER" id="PTHR11662:SF243">
    <property type="entry name" value="ANION TRANSPORTER 6, CHLOROPLASTIC-RELATED"/>
    <property type="match status" value="1"/>
</dbReference>
<comment type="subcellular location">
    <subcellularLocation>
        <location evidence="1">Membrane</location>
        <topology evidence="1">Multi-pass membrane protein</topology>
    </subcellularLocation>
</comment>
<evidence type="ECO:0000256" key="7">
    <source>
        <dbReference type="SAM" id="MobiDB-lite"/>
    </source>
</evidence>
<evidence type="ECO:0000256" key="1">
    <source>
        <dbReference type="ARBA" id="ARBA00004141"/>
    </source>
</evidence>
<dbReference type="PANTHER" id="PTHR11662">
    <property type="entry name" value="SOLUTE CARRIER FAMILY 17"/>
    <property type="match status" value="1"/>
</dbReference>
<reference evidence="10" key="4">
    <citation type="submission" date="2019-03" db="UniProtKB">
        <authorList>
            <consortium name="EnsemblPlants"/>
        </authorList>
    </citation>
    <scope>IDENTIFICATION</scope>
</reference>
<reference evidence="11" key="1">
    <citation type="journal article" date="2014" name="Science">
        <title>Ancient hybridizations among the ancestral genomes of bread wheat.</title>
        <authorList>
            <consortium name="International Wheat Genome Sequencing Consortium,"/>
            <person name="Marcussen T."/>
            <person name="Sandve S.R."/>
            <person name="Heier L."/>
            <person name="Spannagl M."/>
            <person name="Pfeifer M."/>
            <person name="Jakobsen K.S."/>
            <person name="Wulff B.B."/>
            <person name="Steuernagel B."/>
            <person name="Mayer K.F."/>
            <person name="Olsen O.A."/>
        </authorList>
    </citation>
    <scope>NUCLEOTIDE SEQUENCE [LARGE SCALE GENOMIC DNA]</scope>
    <source>
        <strain evidence="11">cv. AL8/78</strain>
    </source>
</reference>
<keyword evidence="2 8" id="KW-0812">Transmembrane</keyword>
<feature type="compositionally biased region" description="Basic and acidic residues" evidence="7">
    <location>
        <begin position="62"/>
        <end position="78"/>
    </location>
</feature>
<dbReference type="Gene3D" id="1.20.1250.20">
    <property type="entry name" value="MFS general substrate transporter like domains"/>
    <property type="match status" value="1"/>
</dbReference>
<feature type="region of interest" description="Disordered" evidence="7">
    <location>
        <begin position="48"/>
        <end position="84"/>
    </location>
</feature>
<evidence type="ECO:0000256" key="5">
    <source>
        <dbReference type="ARBA" id="ARBA00024302"/>
    </source>
</evidence>
<dbReference type="EnsemblPlants" id="AET5Gv20831000.12">
    <property type="protein sequence ID" value="AET5Gv20831000.12"/>
    <property type="gene ID" value="AET5Gv20831000"/>
</dbReference>
<sequence>MAMAASSALQPERCLLPLAGPRRRHQALRMLPPRLLVLPHRRRGAVRRFSSRDGGGGPAGALEKRSVVPEVAAEKKGGGDAPAEEFEEEEVDGALELRWPPWEGLPERYRLIGATSLAFVICNMDKVNLSVAIIPMSHQYGWSSSTAGLVQSSFFWGYALSQLPGGWLAKLIGGRTVLKAGVLVWSLATAVIPVVAGFMPGLVLSRILALEKESHHQQLQI</sequence>